<keyword evidence="2" id="KW-0808">Transferase</keyword>
<dbReference type="PROSITE" id="PS51682">
    <property type="entry name" value="SAM_OMT_I"/>
    <property type="match status" value="1"/>
</dbReference>
<dbReference type="GO" id="GO:0032259">
    <property type="term" value="P:methylation"/>
    <property type="evidence" value="ECO:0007669"/>
    <property type="project" value="UniProtKB-KW"/>
</dbReference>
<name>A0A938BMI7_UNCEI</name>
<dbReference type="InterPro" id="IPR002935">
    <property type="entry name" value="SAM_O-MeTrfase"/>
</dbReference>
<dbReference type="Pfam" id="PF01596">
    <property type="entry name" value="Methyltransf_3"/>
    <property type="match status" value="1"/>
</dbReference>
<protein>
    <submittedName>
        <fullName evidence="4">Class I SAM-dependent methyltransferase</fullName>
    </submittedName>
</protein>
<dbReference type="PANTHER" id="PTHR10509:SF14">
    <property type="entry name" value="CAFFEOYL-COA O-METHYLTRANSFERASE 3-RELATED"/>
    <property type="match status" value="1"/>
</dbReference>
<dbReference type="CDD" id="cd02440">
    <property type="entry name" value="AdoMet_MTases"/>
    <property type="match status" value="1"/>
</dbReference>
<gene>
    <name evidence="4" type="ORF">FJY75_09435</name>
</gene>
<proteinExistence type="predicted"/>
<evidence type="ECO:0000256" key="3">
    <source>
        <dbReference type="ARBA" id="ARBA00022691"/>
    </source>
</evidence>
<keyword evidence="1 4" id="KW-0489">Methyltransferase</keyword>
<accession>A0A938BMI7</accession>
<evidence type="ECO:0000256" key="1">
    <source>
        <dbReference type="ARBA" id="ARBA00022603"/>
    </source>
</evidence>
<dbReference type="GO" id="GO:0008757">
    <property type="term" value="F:S-adenosylmethionine-dependent methyltransferase activity"/>
    <property type="evidence" value="ECO:0007669"/>
    <property type="project" value="TreeGrafter"/>
</dbReference>
<organism evidence="4 5">
    <name type="scientific">Eiseniibacteriota bacterium</name>
    <dbReference type="NCBI Taxonomy" id="2212470"/>
    <lineage>
        <taxon>Bacteria</taxon>
        <taxon>Candidatus Eiseniibacteriota</taxon>
    </lineage>
</organism>
<dbReference type="InterPro" id="IPR029063">
    <property type="entry name" value="SAM-dependent_MTases_sf"/>
</dbReference>
<dbReference type="Proteomes" id="UP000748308">
    <property type="component" value="Unassembled WGS sequence"/>
</dbReference>
<evidence type="ECO:0000313" key="5">
    <source>
        <dbReference type="Proteomes" id="UP000748308"/>
    </source>
</evidence>
<evidence type="ECO:0000256" key="2">
    <source>
        <dbReference type="ARBA" id="ARBA00022679"/>
    </source>
</evidence>
<dbReference type="SUPFAM" id="SSF53335">
    <property type="entry name" value="S-adenosyl-L-methionine-dependent methyltransferases"/>
    <property type="match status" value="1"/>
</dbReference>
<reference evidence="4" key="1">
    <citation type="submission" date="2019-03" db="EMBL/GenBank/DDBJ databases">
        <title>Lake Tanganyika Metagenome-Assembled Genomes (MAGs).</title>
        <authorList>
            <person name="Tran P."/>
        </authorList>
    </citation>
    <scope>NUCLEOTIDE SEQUENCE</scope>
    <source>
        <strain evidence="4">M_DeepCast_400m_m2_100</strain>
    </source>
</reference>
<dbReference type="EMBL" id="VGIY01000251">
    <property type="protein sequence ID" value="MBM3318059.1"/>
    <property type="molecule type" value="Genomic_DNA"/>
</dbReference>
<keyword evidence="3" id="KW-0949">S-adenosyl-L-methionine</keyword>
<sequence>MTQRTLGLDDRLHEYLTRTFLREPEVMRELRAETARLGEIARMQIAPEQGQLMGLLLELIGARLVIEIGTFTGYSALAMARALPDDGRLIACDVSEEWTRIARRYWLAAGVAGKIDLRLGPGLATLEALEAEGLGGRVDAAFVDADKAGYDLYYERLLRLLRPGGLIMIDNAYWGARAEDPQGRTPETEAVRALNAKLRDDERVTLALVPVAGGLTLARKREVAR</sequence>
<comment type="caution">
    <text evidence="4">The sequence shown here is derived from an EMBL/GenBank/DDBJ whole genome shotgun (WGS) entry which is preliminary data.</text>
</comment>
<dbReference type="PANTHER" id="PTHR10509">
    <property type="entry name" value="O-METHYLTRANSFERASE-RELATED"/>
    <property type="match status" value="1"/>
</dbReference>
<dbReference type="GO" id="GO:0008171">
    <property type="term" value="F:O-methyltransferase activity"/>
    <property type="evidence" value="ECO:0007669"/>
    <property type="project" value="InterPro"/>
</dbReference>
<dbReference type="AlphaFoldDB" id="A0A938BMI7"/>
<dbReference type="Gene3D" id="3.40.50.150">
    <property type="entry name" value="Vaccinia Virus protein VP39"/>
    <property type="match status" value="1"/>
</dbReference>
<evidence type="ECO:0000313" key="4">
    <source>
        <dbReference type="EMBL" id="MBM3318059.1"/>
    </source>
</evidence>
<dbReference type="InterPro" id="IPR050362">
    <property type="entry name" value="Cation-dep_OMT"/>
</dbReference>